<evidence type="ECO:0000313" key="3">
    <source>
        <dbReference type="Proteomes" id="UP000598174"/>
    </source>
</evidence>
<feature type="compositionally biased region" description="Acidic residues" evidence="1">
    <location>
        <begin position="44"/>
        <end position="53"/>
    </location>
</feature>
<evidence type="ECO:0000313" key="2">
    <source>
        <dbReference type="EMBL" id="GIE16752.1"/>
    </source>
</evidence>
<feature type="compositionally biased region" description="Basic and acidic residues" evidence="1">
    <location>
        <begin position="28"/>
        <end position="41"/>
    </location>
</feature>
<dbReference type="EMBL" id="BOMM01000099">
    <property type="protein sequence ID" value="GIE16752.1"/>
    <property type="molecule type" value="Genomic_DNA"/>
</dbReference>
<keyword evidence="3" id="KW-1185">Reference proteome</keyword>
<evidence type="ECO:0000256" key="1">
    <source>
        <dbReference type="SAM" id="MobiDB-lite"/>
    </source>
</evidence>
<organism evidence="2 3">
    <name type="scientific">Paractinoplanes ferrugineus</name>
    <dbReference type="NCBI Taxonomy" id="113564"/>
    <lineage>
        <taxon>Bacteria</taxon>
        <taxon>Bacillati</taxon>
        <taxon>Actinomycetota</taxon>
        <taxon>Actinomycetes</taxon>
        <taxon>Micromonosporales</taxon>
        <taxon>Micromonosporaceae</taxon>
        <taxon>Paractinoplanes</taxon>
    </lineage>
</organism>
<gene>
    <name evidence="2" type="ORF">Afe05nite_85920</name>
</gene>
<comment type="caution">
    <text evidence="2">The sequence shown here is derived from an EMBL/GenBank/DDBJ whole genome shotgun (WGS) entry which is preliminary data.</text>
</comment>
<name>A0A919JBE5_9ACTN</name>
<dbReference type="RefSeq" id="WP_203823074.1">
    <property type="nucleotide sequence ID" value="NZ_BAAABP010000020.1"/>
</dbReference>
<dbReference type="AlphaFoldDB" id="A0A919JBE5"/>
<reference evidence="2" key="1">
    <citation type="submission" date="2021-01" db="EMBL/GenBank/DDBJ databases">
        <title>Whole genome shotgun sequence of Actinoplanes ferrugineus NBRC 15555.</title>
        <authorList>
            <person name="Komaki H."/>
            <person name="Tamura T."/>
        </authorList>
    </citation>
    <scope>NUCLEOTIDE SEQUENCE</scope>
    <source>
        <strain evidence="2">NBRC 15555</strain>
    </source>
</reference>
<accession>A0A919JBE5</accession>
<sequence>MIHLNPWNDDERQATIDAAACLDQVFGPRDDEPARDEDRPAWDAADDEYEQVA</sequence>
<proteinExistence type="predicted"/>
<feature type="region of interest" description="Disordered" evidence="1">
    <location>
        <begin position="23"/>
        <end position="53"/>
    </location>
</feature>
<protein>
    <submittedName>
        <fullName evidence="2">Uncharacterized protein</fullName>
    </submittedName>
</protein>
<dbReference type="Proteomes" id="UP000598174">
    <property type="component" value="Unassembled WGS sequence"/>
</dbReference>